<dbReference type="VEuPathDB" id="TrichDB:TVAG_045670"/>
<sequence>MGPLSIPDVFPKICLFITNQAIVKALNAKLKSVNVCEEFNVEKLYFYHVEEGDKFPFMISFKMNGIIHVVADTFVYSNLKYGIYLGEVLLKFDIRTDLPFEEVLDRLTGYSTKDIDPKSITYFDPIIFKEGPEMQNFGYDEPINNYIGALNKMYKLEKASRLFHFAADINLKYNRINKLAALYEPQGNKHIYRVIEFDDPYILKMEGPKEEKKKASFIDSLISLPSKIYSYFTGYKNLQNTN</sequence>
<dbReference type="Proteomes" id="UP000001542">
    <property type="component" value="Unassembled WGS sequence"/>
</dbReference>
<evidence type="ECO:0000313" key="2">
    <source>
        <dbReference type="Proteomes" id="UP000001542"/>
    </source>
</evidence>
<name>A2DMD8_TRIV3</name>
<dbReference type="RefSeq" id="XP_001579351.1">
    <property type="nucleotide sequence ID" value="XM_001579301.1"/>
</dbReference>
<reference evidence="1" key="1">
    <citation type="submission" date="2006-10" db="EMBL/GenBank/DDBJ databases">
        <authorList>
            <person name="Amadeo P."/>
            <person name="Zhao Q."/>
            <person name="Wortman J."/>
            <person name="Fraser-Liggett C."/>
            <person name="Carlton J."/>
        </authorList>
    </citation>
    <scope>NUCLEOTIDE SEQUENCE</scope>
    <source>
        <strain evidence="1">G3</strain>
    </source>
</reference>
<keyword evidence="2" id="KW-1185">Reference proteome</keyword>
<organism evidence="1 2">
    <name type="scientific">Trichomonas vaginalis (strain ATCC PRA-98 / G3)</name>
    <dbReference type="NCBI Taxonomy" id="412133"/>
    <lineage>
        <taxon>Eukaryota</taxon>
        <taxon>Metamonada</taxon>
        <taxon>Parabasalia</taxon>
        <taxon>Trichomonadida</taxon>
        <taxon>Trichomonadidae</taxon>
        <taxon>Trichomonas</taxon>
    </lineage>
</organism>
<proteinExistence type="predicted"/>
<dbReference type="AlphaFoldDB" id="A2DMD8"/>
<protein>
    <submittedName>
        <fullName evidence="1">Uncharacterized protein</fullName>
    </submittedName>
</protein>
<dbReference type="EMBL" id="DS113219">
    <property type="protein sequence ID" value="EAY18365.1"/>
    <property type="molecule type" value="Genomic_DNA"/>
</dbReference>
<gene>
    <name evidence="1" type="ORF">TVAG_045670</name>
</gene>
<reference evidence="1" key="2">
    <citation type="journal article" date="2007" name="Science">
        <title>Draft genome sequence of the sexually transmitted pathogen Trichomonas vaginalis.</title>
        <authorList>
            <person name="Carlton J.M."/>
            <person name="Hirt R.P."/>
            <person name="Silva J.C."/>
            <person name="Delcher A.L."/>
            <person name="Schatz M."/>
            <person name="Zhao Q."/>
            <person name="Wortman J.R."/>
            <person name="Bidwell S.L."/>
            <person name="Alsmark U.C.M."/>
            <person name="Besteiro S."/>
            <person name="Sicheritz-Ponten T."/>
            <person name="Noel C.J."/>
            <person name="Dacks J.B."/>
            <person name="Foster P.G."/>
            <person name="Simillion C."/>
            <person name="Van de Peer Y."/>
            <person name="Miranda-Saavedra D."/>
            <person name="Barton G.J."/>
            <person name="Westrop G.D."/>
            <person name="Mueller S."/>
            <person name="Dessi D."/>
            <person name="Fiori P.L."/>
            <person name="Ren Q."/>
            <person name="Paulsen I."/>
            <person name="Zhang H."/>
            <person name="Bastida-Corcuera F.D."/>
            <person name="Simoes-Barbosa A."/>
            <person name="Brown M.T."/>
            <person name="Hayes R.D."/>
            <person name="Mukherjee M."/>
            <person name="Okumura C.Y."/>
            <person name="Schneider R."/>
            <person name="Smith A.J."/>
            <person name="Vanacova S."/>
            <person name="Villalvazo M."/>
            <person name="Haas B.J."/>
            <person name="Pertea M."/>
            <person name="Feldblyum T.V."/>
            <person name="Utterback T.R."/>
            <person name="Shu C.L."/>
            <person name="Osoegawa K."/>
            <person name="de Jong P.J."/>
            <person name="Hrdy I."/>
            <person name="Horvathova L."/>
            <person name="Zubacova Z."/>
            <person name="Dolezal P."/>
            <person name="Malik S.B."/>
            <person name="Logsdon J.M. Jr."/>
            <person name="Henze K."/>
            <person name="Gupta A."/>
            <person name="Wang C.C."/>
            <person name="Dunne R.L."/>
            <person name="Upcroft J.A."/>
            <person name="Upcroft P."/>
            <person name="White O."/>
            <person name="Salzberg S.L."/>
            <person name="Tang P."/>
            <person name="Chiu C.-H."/>
            <person name="Lee Y.-S."/>
            <person name="Embley T.M."/>
            <person name="Coombs G.H."/>
            <person name="Mottram J.C."/>
            <person name="Tachezy J."/>
            <person name="Fraser-Liggett C.M."/>
            <person name="Johnson P.J."/>
        </authorList>
    </citation>
    <scope>NUCLEOTIDE SEQUENCE [LARGE SCALE GENOMIC DNA]</scope>
    <source>
        <strain evidence="1">G3</strain>
    </source>
</reference>
<dbReference type="VEuPathDB" id="TrichDB:TVAGG3_0604780"/>
<accession>A2DMD8</accession>
<dbReference type="KEGG" id="tva:5463863"/>
<evidence type="ECO:0000313" key="1">
    <source>
        <dbReference type="EMBL" id="EAY18365.1"/>
    </source>
</evidence>
<dbReference type="InParanoid" id="A2DMD8"/>